<dbReference type="Proteomes" id="UP001156389">
    <property type="component" value="Unassembled WGS sequence"/>
</dbReference>
<evidence type="ECO:0000313" key="2">
    <source>
        <dbReference type="Proteomes" id="UP001156389"/>
    </source>
</evidence>
<accession>A0ABT2JUL7</accession>
<reference evidence="1 2" key="1">
    <citation type="submission" date="2021-10" db="EMBL/GenBank/DDBJ databases">
        <title>Streptomyces gossypii sp. nov., isolated from soil collected from cotton field.</title>
        <authorList>
            <person name="Ge X."/>
            <person name="Chen X."/>
            <person name="Liu W."/>
        </authorList>
    </citation>
    <scope>NUCLEOTIDE SEQUENCE [LARGE SCALE GENOMIC DNA]</scope>
    <source>
        <strain evidence="1 2">N2-109</strain>
    </source>
</reference>
<comment type="caution">
    <text evidence="1">The sequence shown here is derived from an EMBL/GenBank/DDBJ whole genome shotgun (WGS) entry which is preliminary data.</text>
</comment>
<dbReference type="EMBL" id="JAJAGO010000007">
    <property type="protein sequence ID" value="MCT2591576.1"/>
    <property type="molecule type" value="Genomic_DNA"/>
</dbReference>
<name>A0ABT2JUL7_9ACTN</name>
<sequence length="71" mass="7781">MDHVITRMRQWADGSPGRIITWPDPDAYVLVDGVLLRAHPHSPGLAPGADVEVRLDPAQQRLIAYESGTGH</sequence>
<organism evidence="1 2">
    <name type="scientific">Streptomyces gossypii</name>
    <dbReference type="NCBI Taxonomy" id="2883101"/>
    <lineage>
        <taxon>Bacteria</taxon>
        <taxon>Bacillati</taxon>
        <taxon>Actinomycetota</taxon>
        <taxon>Actinomycetes</taxon>
        <taxon>Kitasatosporales</taxon>
        <taxon>Streptomycetaceae</taxon>
        <taxon>Streptomyces</taxon>
    </lineage>
</organism>
<evidence type="ECO:0000313" key="1">
    <source>
        <dbReference type="EMBL" id="MCT2591576.1"/>
    </source>
</evidence>
<gene>
    <name evidence="1" type="ORF">LHJ74_17000</name>
</gene>
<proteinExistence type="predicted"/>
<dbReference type="RefSeq" id="WP_260218891.1">
    <property type="nucleotide sequence ID" value="NZ_JAJAGO010000007.1"/>
</dbReference>
<protein>
    <submittedName>
        <fullName evidence="1">Uncharacterized protein</fullName>
    </submittedName>
</protein>
<keyword evidence="2" id="KW-1185">Reference proteome</keyword>